<dbReference type="InterPro" id="IPR029069">
    <property type="entry name" value="HotDog_dom_sf"/>
</dbReference>
<dbReference type="PANTHER" id="PTHR42993:SF1">
    <property type="entry name" value="MAOC-LIKE DEHYDRATASE DOMAIN-CONTAINING PROTEIN"/>
    <property type="match status" value="1"/>
</dbReference>
<evidence type="ECO:0000313" key="2">
    <source>
        <dbReference type="EMBL" id="MFC6635171.1"/>
    </source>
</evidence>
<evidence type="ECO:0000259" key="1">
    <source>
        <dbReference type="Pfam" id="PF01575"/>
    </source>
</evidence>
<keyword evidence="3" id="KW-1185">Reference proteome</keyword>
<dbReference type="SUPFAM" id="SSF54637">
    <property type="entry name" value="Thioesterase/thiol ester dehydrase-isomerase"/>
    <property type="match status" value="1"/>
</dbReference>
<sequence length="152" mass="17209">MPTLIPREKTQDFIGFETEATDWLSIDQNRIDAFAECTLDRQFIHVDPEAAKLTPFGSTIAHGFLSLSLLSYFAEQLQVGIEGVEMGVNYGLDKVRFISPVKVDSNVRARAKVMDIQEKNPGQYQLKLEVTLEIKGEQKPALVAEWLFMQFV</sequence>
<name>A0ABW1YRI9_9GAMM</name>
<accession>A0ABW1YRI9</accession>
<gene>
    <name evidence="2" type="ORF">ACFQBM_17920</name>
</gene>
<dbReference type="InterPro" id="IPR002539">
    <property type="entry name" value="MaoC-like_dom"/>
</dbReference>
<dbReference type="PANTHER" id="PTHR42993">
    <property type="entry name" value="MAOC-LIKE DEHYDRATASE DOMAIN-CONTAINING PROTEIN"/>
    <property type="match status" value="1"/>
</dbReference>
<reference evidence="3" key="1">
    <citation type="journal article" date="2019" name="Int. J. Syst. Evol. Microbiol.">
        <title>The Global Catalogue of Microorganisms (GCM) 10K type strain sequencing project: providing services to taxonomists for standard genome sequencing and annotation.</title>
        <authorList>
            <consortium name="The Broad Institute Genomics Platform"/>
            <consortium name="The Broad Institute Genome Sequencing Center for Infectious Disease"/>
            <person name="Wu L."/>
            <person name="Ma J."/>
        </authorList>
    </citation>
    <scope>NUCLEOTIDE SEQUENCE [LARGE SCALE GENOMIC DNA]</scope>
    <source>
        <strain evidence="3">CGMCC 1.13718</strain>
    </source>
</reference>
<dbReference type="Gene3D" id="3.10.129.10">
    <property type="entry name" value="Hotdog Thioesterase"/>
    <property type="match status" value="1"/>
</dbReference>
<dbReference type="EMBL" id="JBHSVR010000001">
    <property type="protein sequence ID" value="MFC6635171.1"/>
    <property type="molecule type" value="Genomic_DNA"/>
</dbReference>
<organism evidence="2 3">
    <name type="scientific">Microbulbifer taiwanensis</name>
    <dbReference type="NCBI Taxonomy" id="986746"/>
    <lineage>
        <taxon>Bacteria</taxon>
        <taxon>Pseudomonadati</taxon>
        <taxon>Pseudomonadota</taxon>
        <taxon>Gammaproteobacteria</taxon>
        <taxon>Cellvibrionales</taxon>
        <taxon>Microbulbiferaceae</taxon>
        <taxon>Microbulbifer</taxon>
    </lineage>
</organism>
<protein>
    <submittedName>
        <fullName evidence="2">MaoC family dehydratase</fullName>
    </submittedName>
</protein>
<feature type="domain" description="MaoC-like" evidence="1">
    <location>
        <begin position="14"/>
        <end position="120"/>
    </location>
</feature>
<comment type="caution">
    <text evidence="2">The sequence shown here is derived from an EMBL/GenBank/DDBJ whole genome shotgun (WGS) entry which is preliminary data.</text>
</comment>
<dbReference type="Proteomes" id="UP001596425">
    <property type="component" value="Unassembled WGS sequence"/>
</dbReference>
<dbReference type="InterPro" id="IPR039375">
    <property type="entry name" value="NodN-like"/>
</dbReference>
<proteinExistence type="predicted"/>
<evidence type="ECO:0000313" key="3">
    <source>
        <dbReference type="Proteomes" id="UP001596425"/>
    </source>
</evidence>
<dbReference type="CDD" id="cd03450">
    <property type="entry name" value="NodN"/>
    <property type="match status" value="1"/>
</dbReference>
<dbReference type="Pfam" id="PF01575">
    <property type="entry name" value="MaoC_dehydratas"/>
    <property type="match status" value="1"/>
</dbReference>
<dbReference type="RefSeq" id="WP_193194291.1">
    <property type="nucleotide sequence ID" value="NZ_JACZFR010000057.1"/>
</dbReference>